<sequence length="78" mass="9001">MKNLNSKDDFVQFMSSLINDLKDNPDKWENKSLLDYLEGIQSWTDDMEGYYLNNNLPVPGNVNWGVIADILTAARVYE</sequence>
<evidence type="ECO:0000313" key="2">
    <source>
        <dbReference type="EMBL" id="QEM06632.1"/>
    </source>
</evidence>
<dbReference type="Proteomes" id="UP000250557">
    <property type="component" value="Chromosome"/>
</dbReference>
<evidence type="ECO:0000259" key="1">
    <source>
        <dbReference type="Pfam" id="PF24693"/>
    </source>
</evidence>
<evidence type="ECO:0000313" key="4">
    <source>
        <dbReference type="Proteomes" id="UP000250557"/>
    </source>
</evidence>
<accession>A0AAE6JLA1</accession>
<reference evidence="2 4" key="1">
    <citation type="submission" date="2019-08" db="EMBL/GenBank/DDBJ databases">
        <title>Comparative genome analysis confer to the adaptation heavy metal polluted environment.</title>
        <authorList>
            <person name="Li Y."/>
        </authorList>
    </citation>
    <scope>NUCLEOTIDE SEQUENCE [LARGE SCALE GENOMIC DNA]</scope>
    <source>
        <strain evidence="2 4">P2</strain>
    </source>
</reference>
<evidence type="ECO:0000313" key="3">
    <source>
        <dbReference type="EMBL" id="QTE50835.1"/>
    </source>
</evidence>
<dbReference type="RefSeq" id="WP_112656180.1">
    <property type="nucleotide sequence ID" value="NZ_CP043451.1"/>
</dbReference>
<dbReference type="Proteomes" id="UP000663940">
    <property type="component" value="Chromosome"/>
</dbReference>
<dbReference type="Pfam" id="PF24693">
    <property type="entry name" value="DUF7660"/>
    <property type="match status" value="1"/>
</dbReference>
<dbReference type="AlphaFoldDB" id="A0AAE6JLA1"/>
<feature type="domain" description="DUF7660" evidence="1">
    <location>
        <begin position="6"/>
        <end position="78"/>
    </location>
</feature>
<proteinExistence type="predicted"/>
<protein>
    <recommendedName>
        <fullName evidence="1">DUF7660 domain-containing protein</fullName>
    </recommendedName>
</protein>
<evidence type="ECO:0000313" key="5">
    <source>
        <dbReference type="Proteomes" id="UP000663940"/>
    </source>
</evidence>
<dbReference type="InterPro" id="IPR056077">
    <property type="entry name" value="DUF7660"/>
</dbReference>
<dbReference type="EMBL" id="CP071880">
    <property type="protein sequence ID" value="QTE50835.1"/>
    <property type="molecule type" value="Genomic_DNA"/>
</dbReference>
<keyword evidence="5" id="KW-1185">Reference proteome</keyword>
<gene>
    <name evidence="2" type="ORF">DIU31_025140</name>
    <name evidence="3" type="ORF">J3L21_02285</name>
</gene>
<organism evidence="2 4">
    <name type="scientific">Mucilaginibacter rubeus</name>
    <dbReference type="NCBI Taxonomy" id="2027860"/>
    <lineage>
        <taxon>Bacteria</taxon>
        <taxon>Pseudomonadati</taxon>
        <taxon>Bacteroidota</taxon>
        <taxon>Sphingobacteriia</taxon>
        <taxon>Sphingobacteriales</taxon>
        <taxon>Sphingobacteriaceae</taxon>
        <taxon>Mucilaginibacter</taxon>
    </lineage>
</organism>
<reference evidence="3 5" key="2">
    <citation type="submission" date="2021-03" db="EMBL/GenBank/DDBJ databases">
        <title>Mucilaginibacter strains isolated from gold and copper mining confer multi heavy-metal resistance.</title>
        <authorList>
            <person name="Li Y."/>
        </authorList>
    </citation>
    <scope>NUCLEOTIDE SEQUENCE [LARGE SCALE GENOMIC DNA]</scope>
    <source>
        <strain evidence="3 5">P2-4</strain>
    </source>
</reference>
<name>A0AAE6JLA1_9SPHI</name>
<dbReference type="EMBL" id="CP043451">
    <property type="protein sequence ID" value="QEM06632.1"/>
    <property type="molecule type" value="Genomic_DNA"/>
</dbReference>